<evidence type="ECO:0000259" key="1">
    <source>
        <dbReference type="PROSITE" id="PS51186"/>
    </source>
</evidence>
<comment type="caution">
    <text evidence="2">The sequence shown here is derived from an EMBL/GenBank/DDBJ whole genome shotgun (WGS) entry which is preliminary data.</text>
</comment>
<dbReference type="RefSeq" id="WP_352066410.1">
    <property type="nucleotide sequence ID" value="NZ_JBEPAZ010000146.1"/>
</dbReference>
<dbReference type="EMBL" id="JBEPAZ010000146">
    <property type="protein sequence ID" value="MER6434605.1"/>
    <property type="molecule type" value="Genomic_DNA"/>
</dbReference>
<dbReference type="Gene3D" id="3.40.630.30">
    <property type="match status" value="1"/>
</dbReference>
<evidence type="ECO:0000313" key="3">
    <source>
        <dbReference type="Proteomes" id="UP001470023"/>
    </source>
</evidence>
<dbReference type="InterPro" id="IPR016181">
    <property type="entry name" value="Acyl_CoA_acyltransferase"/>
</dbReference>
<organism evidence="2 3">
    <name type="scientific">Streptomyces sp. 900105245</name>
    <dbReference type="NCBI Taxonomy" id="3154379"/>
    <lineage>
        <taxon>Bacteria</taxon>
        <taxon>Bacillati</taxon>
        <taxon>Actinomycetota</taxon>
        <taxon>Actinomycetes</taxon>
        <taxon>Kitasatosporales</taxon>
        <taxon>Streptomycetaceae</taxon>
        <taxon>Streptomyces</taxon>
    </lineage>
</organism>
<name>A0ABV1ULK3_9ACTN</name>
<evidence type="ECO:0000313" key="2">
    <source>
        <dbReference type="EMBL" id="MER6434605.1"/>
    </source>
</evidence>
<protein>
    <submittedName>
        <fullName evidence="2">GNAT family N-acetyltransferase</fullName>
    </submittedName>
</protein>
<sequence>MTTDNGIDLAVTTGERDPELSDRLVKELTAFNTAATGAPDRGTISVKITDSKGELVGGLTAWTWGGLCGIDMLWVREDSRKHGWGSRILEEAEAEAVRRGCDRATVSSTTFQAPAFYQRHGYDETGRTLGIPGGHDYVHMFKRLTASDAS</sequence>
<gene>
    <name evidence="2" type="ORF">ABT272_44740</name>
</gene>
<dbReference type="CDD" id="cd04301">
    <property type="entry name" value="NAT_SF"/>
    <property type="match status" value="1"/>
</dbReference>
<keyword evidence="3" id="KW-1185">Reference proteome</keyword>
<dbReference type="SUPFAM" id="SSF55729">
    <property type="entry name" value="Acyl-CoA N-acyltransferases (Nat)"/>
    <property type="match status" value="1"/>
</dbReference>
<dbReference type="InterPro" id="IPR000182">
    <property type="entry name" value="GNAT_dom"/>
</dbReference>
<dbReference type="PROSITE" id="PS51186">
    <property type="entry name" value="GNAT"/>
    <property type="match status" value="1"/>
</dbReference>
<dbReference type="Proteomes" id="UP001470023">
    <property type="component" value="Unassembled WGS sequence"/>
</dbReference>
<accession>A0ABV1ULK3</accession>
<reference evidence="2 3" key="1">
    <citation type="submission" date="2024-06" db="EMBL/GenBank/DDBJ databases">
        <title>The Natural Products Discovery Center: Release of the First 8490 Sequenced Strains for Exploring Actinobacteria Biosynthetic Diversity.</title>
        <authorList>
            <person name="Kalkreuter E."/>
            <person name="Kautsar S.A."/>
            <person name="Yang D."/>
            <person name="Bader C.D."/>
            <person name="Teijaro C.N."/>
            <person name="Fluegel L."/>
            <person name="Davis C.M."/>
            <person name="Simpson J.R."/>
            <person name="Lauterbach L."/>
            <person name="Steele A.D."/>
            <person name="Gui C."/>
            <person name="Meng S."/>
            <person name="Li G."/>
            <person name="Viehrig K."/>
            <person name="Ye F."/>
            <person name="Su P."/>
            <person name="Kiefer A.F."/>
            <person name="Nichols A."/>
            <person name="Cepeda A.J."/>
            <person name="Yan W."/>
            <person name="Fan B."/>
            <person name="Jiang Y."/>
            <person name="Adhikari A."/>
            <person name="Zheng C.-J."/>
            <person name="Schuster L."/>
            <person name="Cowan T.M."/>
            <person name="Smanski M.J."/>
            <person name="Chevrette M.G."/>
            <person name="De Carvalho L.P.S."/>
            <person name="Shen B."/>
        </authorList>
    </citation>
    <scope>NUCLEOTIDE SEQUENCE [LARGE SCALE GENOMIC DNA]</scope>
    <source>
        <strain evidence="2 3">NPDC001166</strain>
    </source>
</reference>
<proteinExistence type="predicted"/>
<feature type="domain" description="N-acetyltransferase" evidence="1">
    <location>
        <begin position="1"/>
        <end position="145"/>
    </location>
</feature>
<dbReference type="Pfam" id="PF00583">
    <property type="entry name" value="Acetyltransf_1"/>
    <property type="match status" value="1"/>
</dbReference>